<reference evidence="2 3" key="1">
    <citation type="journal article" date="2021" name="Elife">
        <title>Chloroplast acquisition without the gene transfer in kleptoplastic sea slugs, Plakobranchus ocellatus.</title>
        <authorList>
            <person name="Maeda T."/>
            <person name="Takahashi S."/>
            <person name="Yoshida T."/>
            <person name="Shimamura S."/>
            <person name="Takaki Y."/>
            <person name="Nagai Y."/>
            <person name="Toyoda A."/>
            <person name="Suzuki Y."/>
            <person name="Arimoto A."/>
            <person name="Ishii H."/>
            <person name="Satoh N."/>
            <person name="Nishiyama T."/>
            <person name="Hasebe M."/>
            <person name="Maruyama T."/>
            <person name="Minagawa J."/>
            <person name="Obokata J."/>
            <person name="Shigenobu S."/>
        </authorList>
    </citation>
    <scope>NUCLEOTIDE SEQUENCE [LARGE SCALE GENOMIC DNA]</scope>
</reference>
<name>A0AAV4AJW3_9GAST</name>
<proteinExistence type="predicted"/>
<feature type="compositionally biased region" description="Basic and acidic residues" evidence="1">
    <location>
        <begin position="122"/>
        <end position="132"/>
    </location>
</feature>
<accession>A0AAV4AJW3</accession>
<dbReference type="AlphaFoldDB" id="A0AAV4AJW3"/>
<protein>
    <submittedName>
        <fullName evidence="2">Uncharacterized protein</fullName>
    </submittedName>
</protein>
<keyword evidence="3" id="KW-1185">Reference proteome</keyword>
<evidence type="ECO:0000313" key="3">
    <source>
        <dbReference type="Proteomes" id="UP000735302"/>
    </source>
</evidence>
<comment type="caution">
    <text evidence="2">The sequence shown here is derived from an EMBL/GenBank/DDBJ whole genome shotgun (WGS) entry which is preliminary data.</text>
</comment>
<organism evidence="2 3">
    <name type="scientific">Plakobranchus ocellatus</name>
    <dbReference type="NCBI Taxonomy" id="259542"/>
    <lineage>
        <taxon>Eukaryota</taxon>
        <taxon>Metazoa</taxon>
        <taxon>Spiralia</taxon>
        <taxon>Lophotrochozoa</taxon>
        <taxon>Mollusca</taxon>
        <taxon>Gastropoda</taxon>
        <taxon>Heterobranchia</taxon>
        <taxon>Euthyneura</taxon>
        <taxon>Panpulmonata</taxon>
        <taxon>Sacoglossa</taxon>
        <taxon>Placobranchoidea</taxon>
        <taxon>Plakobranchidae</taxon>
        <taxon>Plakobranchus</taxon>
    </lineage>
</organism>
<dbReference type="Proteomes" id="UP000735302">
    <property type="component" value="Unassembled WGS sequence"/>
</dbReference>
<dbReference type="EMBL" id="BLXT01003833">
    <property type="protein sequence ID" value="GFO07068.1"/>
    <property type="molecule type" value="Genomic_DNA"/>
</dbReference>
<feature type="compositionally biased region" description="Polar residues" evidence="1">
    <location>
        <begin position="264"/>
        <end position="276"/>
    </location>
</feature>
<gene>
    <name evidence="2" type="ORF">PoB_003357300</name>
</gene>
<feature type="compositionally biased region" description="Polar residues" evidence="1">
    <location>
        <begin position="284"/>
        <end position="295"/>
    </location>
</feature>
<feature type="region of interest" description="Disordered" evidence="1">
    <location>
        <begin position="227"/>
        <end position="308"/>
    </location>
</feature>
<evidence type="ECO:0000313" key="2">
    <source>
        <dbReference type="EMBL" id="GFO07068.1"/>
    </source>
</evidence>
<sequence length="413" mass="45734">MLQAKVHTKAVLAERPRMYRPVERTGVCKKALHHQSYDSPYLSQAAPQNNKNLSFCLTVKPKDICPTRPDKVKLGGKPQVIKIPSETSKVTPQRKPLSARPQTSENVAKKQSRNTSVNLNKNKCDGRKSSEKERTMKTCAIIRASSRGFLQIPPNATSTKEKLCEKHSANVGRENKVDTNTSKPYKNSFGRLLSRTRLNRTSDAISVRNLLTTTSSVDRTKLIASASRTAANGSRNRKIPFTSSDMRVKQNGGLIGSSEPEKQANISFDNSRSKSSAGHYVASTDAQLARQTKSARPQRCLSENRLDPNDFGLDQPTVARLAARLEGHVIENNGQNIIATLTPLDAQARGQVINFRVDPSTSSSPFFRACQLSRLQIAEWLMRECAPDLEQTGVFLQPGDATLYQVLKKIMSF</sequence>
<evidence type="ECO:0000256" key="1">
    <source>
        <dbReference type="SAM" id="MobiDB-lite"/>
    </source>
</evidence>
<feature type="region of interest" description="Disordered" evidence="1">
    <location>
        <begin position="84"/>
        <end position="132"/>
    </location>
</feature>